<accession>A0A4Z0D9C3</accession>
<dbReference type="PROSITE" id="PS51841">
    <property type="entry name" value="LTD"/>
    <property type="match status" value="1"/>
</dbReference>
<comment type="caution">
    <text evidence="4">The sequence shown here is derived from an EMBL/GenBank/DDBJ whole genome shotgun (WGS) entry which is preliminary data.</text>
</comment>
<evidence type="ECO:0000313" key="4">
    <source>
        <dbReference type="EMBL" id="TFZ41453.1"/>
    </source>
</evidence>
<feature type="domain" description="SLH" evidence="2">
    <location>
        <begin position="1751"/>
        <end position="1810"/>
    </location>
</feature>
<keyword evidence="5" id="KW-1185">Reference proteome</keyword>
<dbReference type="OrthoDB" id="1698751at2"/>
<dbReference type="InterPro" id="IPR001119">
    <property type="entry name" value="SLH_dom"/>
</dbReference>
<feature type="domain" description="SLH" evidence="2">
    <location>
        <begin position="1877"/>
        <end position="1934"/>
    </location>
</feature>
<evidence type="ECO:0000256" key="1">
    <source>
        <dbReference type="SAM" id="MobiDB-lite"/>
    </source>
</evidence>
<evidence type="ECO:0000313" key="5">
    <source>
        <dbReference type="Proteomes" id="UP000298381"/>
    </source>
</evidence>
<protein>
    <recommendedName>
        <fullName evidence="6">CehA/McbA family metallohydrolase</fullName>
    </recommendedName>
</protein>
<dbReference type="Pfam" id="PF00932">
    <property type="entry name" value="LTD"/>
    <property type="match status" value="1"/>
</dbReference>
<dbReference type="InterPro" id="IPR036415">
    <property type="entry name" value="Lamin_tail_dom_sf"/>
</dbReference>
<dbReference type="PROSITE" id="PS51272">
    <property type="entry name" value="SLH"/>
    <property type="match status" value="3"/>
</dbReference>
<feature type="compositionally biased region" description="Acidic residues" evidence="1">
    <location>
        <begin position="210"/>
        <end position="221"/>
    </location>
</feature>
<evidence type="ECO:0000259" key="2">
    <source>
        <dbReference type="PROSITE" id="PS51272"/>
    </source>
</evidence>
<feature type="compositionally biased region" description="Polar residues" evidence="1">
    <location>
        <begin position="200"/>
        <end position="209"/>
    </location>
</feature>
<gene>
    <name evidence="4" type="ORF">E4100_02420</name>
</gene>
<dbReference type="RefSeq" id="WP_135270441.1">
    <property type="nucleotide sequence ID" value="NZ_SRIB01000002.1"/>
</dbReference>
<dbReference type="PANTHER" id="PTHR43308">
    <property type="entry name" value="OUTER MEMBRANE PROTEIN ALPHA-RELATED"/>
    <property type="match status" value="1"/>
</dbReference>
<feature type="region of interest" description="Disordered" evidence="1">
    <location>
        <begin position="150"/>
        <end position="223"/>
    </location>
</feature>
<dbReference type="InterPro" id="IPR016195">
    <property type="entry name" value="Pol/histidinol_Pase-like"/>
</dbReference>
<dbReference type="PANTHER" id="PTHR43308:SF5">
    <property type="entry name" value="S-LAYER PROTEIN _ PEPTIDOGLYCAN ENDO-BETA-N-ACETYLGLUCOSAMINIDASE"/>
    <property type="match status" value="1"/>
</dbReference>
<dbReference type="Pfam" id="PF00395">
    <property type="entry name" value="SLH"/>
    <property type="match status" value="3"/>
</dbReference>
<sequence length="1934" mass="212041">MKRGRILTSLILAIAMLITMIPMNPAYVLAAQADHIVISEVYGGGGNSGATLKNDFIELYNPTSTDIDISGWQIQYASATGTFGSNNLVLVNAVIKAGGYFLIQAAKGTGGTIDLPTPDETCAIGMSGSNLKLRLLDNNNNVVDFVGVGSADESEGLPTSAISNSTSAQRKDNDGSSNGTTNGWDTNNNIEDFYIADPTPRNSLYTGDNGSEEPIEPEPPEPPEINVISISEAKTKAANEIVTVKGIATYSTQKRTVFMQDETGGVAIDSGGNSSLNLPNLVGKEVQITGKISSYGGMVQIVPQLVTDIVIVNEAATMPQPLELTIPEIFSSNRAHEGKLVKISRAKLTAIGGTDTTKVVNNKIEQNSTEITLRSHGITDKVVGDYVDIIGVIGYYNSPQIQANGTDVVKSQPPSVVEVTADPANGSSIKLGTTITLSTLTEDAHIVYSLNGGEEVIVESNTAEVVINEFDEEHKATIVVRAVKGEEESYTNTFVYNQAKTRAVTASPLGAVSDGDTITLSASENAVIKYIIAYNVNTEEESISEEFTYTEPIVVNEEDLPMEITAYAIEEGYLNSDPVVFSYYLESNAPYRNYYGQLHSHTAENSDGSGTLVEAYAYAKNVAKLDFFAVTDHSNSFDTASSKDVYPTYNLVDYNSNNVKWQNGLRAAEEARDENFISIYGYEMTWSGGPGHMNTFNTTGFVSRNNTELNNKSNNLGLRQYYQLLKDTPNSISQFNHPGPTFGNFADFGYLDPVIDQRISLIEVGNGEGAVGSGGYFRSYDQYIKALDKGWHLAPTNNQDNHKGKWGDANTARTVIYTNDLSLDGLYAALREMRVWATEDNNLDVVYTLNDHLLGTILEEVPESANIKVSVNDPDANDKIQTLSILSNGGKAVVNETIGANSIEFETTIEDPTPGYYFVQIVQEDGDIAVTAPIWLGSAPKLGIDSLEYDQMMPVTDESLKITTKLFNNEITQATLKSLQYQLKNGSVIYNENLNLPISASGGMLTHEISHTFTTPGKYTILVTAVIESNGEEMTFTKDLEINVRDRDRLIYVGIDASHHNEYVAGNYKASMGNFAALAANYDIRVVELNTSEELIEALNNPKYEMFVFTVPSRRNGSIGRIPWKSYSEEEIQAIESFAKEGKTIIVTGWGDYYENYTNLKDDTNFKPDQHMAAQQNKILQAIGAKLRITDDEAKDNVLNGGQSQRLYLTDHNNYVNPFTQGVDSSQVFSQYGGSTIYAVDENGEPAAVLPNSILPIISGHESTFSSDDDKDGNPLPPKYNNRHLLMASENITYENGKTATVIAAGGAFMSNFEVQVEVDNAGTLPYSNYNIVENILISLKDVNKISEVHSLPIGTQVMVEGIVTTDVYNGTDENKGFFDCIYIQDETGGINVFPVSSGVEVGQKVRVLGTIEEYQGEKEITVQKLTVIDSAINPVEPLTVSPQEAIASENIGKLVKFTGTVEEIKTDANGVVGQLIVDDVIVYINGYITKNVSLSHIKVGDRVEVTGISSVGENMSSETEYLPRIRIRDRSEIVVLGSSEPSVPIIPDTPTSNEIVPDINISGDDLSAKFSLSNLNNALEYAKENKDEQNGKVIVEMNIDGYPQANNFSINLSSQSLQTLIEETDALYINTNKVNLEFNKAALSELNEALSADEDLDINITIKPNELSETQGDFIYEFTIKSGDKVIDNFNLGSVKVTIPYVANENQLAQVVYQVLENGDLKVVPFSLYSEDGGMRFITNHFSEYVIGENQLDFDDVRSDSWYYDAIKFTSAREIFKGVDDNTFNPEGSMTRAMFVTALARLDGENLQEYSNTKFTDVINNSWYEKSVTWAVEKGIVNGYSEIKFGPDDEITREQMAVIFDRYLNYKGIDIEKEQTTEFSDINQVSSWAIDSVKKIHEYGLIQGIGENKFDPQSTANRASVSTIFMNLIQKVL</sequence>
<feature type="compositionally biased region" description="Low complexity" evidence="1">
    <location>
        <begin position="175"/>
        <end position="189"/>
    </location>
</feature>
<feature type="domain" description="SLH" evidence="2">
    <location>
        <begin position="1812"/>
        <end position="1875"/>
    </location>
</feature>
<dbReference type="InterPro" id="IPR051465">
    <property type="entry name" value="Cell_Envelope_Struct_Comp"/>
</dbReference>
<dbReference type="InterPro" id="IPR001322">
    <property type="entry name" value="Lamin_tail_dom"/>
</dbReference>
<proteinExistence type="predicted"/>
<evidence type="ECO:0000259" key="3">
    <source>
        <dbReference type="PROSITE" id="PS51841"/>
    </source>
</evidence>
<dbReference type="Gene3D" id="3.20.20.140">
    <property type="entry name" value="Metal-dependent hydrolases"/>
    <property type="match status" value="1"/>
</dbReference>
<dbReference type="CDD" id="cd04486">
    <property type="entry name" value="YhcR_OBF_like"/>
    <property type="match status" value="1"/>
</dbReference>
<evidence type="ECO:0008006" key="6">
    <source>
        <dbReference type="Google" id="ProtNLM"/>
    </source>
</evidence>
<name>A0A4Z0D9C3_9FIRM</name>
<dbReference type="SUPFAM" id="SSF89550">
    <property type="entry name" value="PHP domain-like"/>
    <property type="match status" value="1"/>
</dbReference>
<reference evidence="4 5" key="1">
    <citation type="submission" date="2019-03" db="EMBL/GenBank/DDBJ databases">
        <title>Draft genome sequence data and analysis of a Fermenting Bacterium, Soehngenia longevitae strain 1933PT, isolated from petroleum reservoir in Azerbaijan.</title>
        <authorList>
            <person name="Grouzdev D.S."/>
            <person name="Bidzhieva S.K."/>
            <person name="Sokolova D.S."/>
            <person name="Tourova T.P."/>
            <person name="Poltaraus A.B."/>
            <person name="Nazina T.N."/>
        </authorList>
    </citation>
    <scope>NUCLEOTIDE SEQUENCE [LARGE SCALE GENOMIC DNA]</scope>
    <source>
        <strain evidence="4 5">1933P</strain>
    </source>
</reference>
<dbReference type="Gene3D" id="2.60.40.1260">
    <property type="entry name" value="Lamin Tail domain"/>
    <property type="match status" value="1"/>
</dbReference>
<organism evidence="4 5">
    <name type="scientific">Soehngenia longivitae</name>
    <dbReference type="NCBI Taxonomy" id="2562294"/>
    <lineage>
        <taxon>Bacteria</taxon>
        <taxon>Bacillati</taxon>
        <taxon>Bacillota</taxon>
        <taxon>Tissierellia</taxon>
        <taxon>Tissierellales</taxon>
        <taxon>Tissierellaceae</taxon>
        <taxon>Soehngenia</taxon>
    </lineage>
</organism>
<dbReference type="SUPFAM" id="SSF74853">
    <property type="entry name" value="Lamin A/C globular tail domain"/>
    <property type="match status" value="1"/>
</dbReference>
<feature type="domain" description="LTD" evidence="3">
    <location>
        <begin position="24"/>
        <end position="150"/>
    </location>
</feature>
<dbReference type="NCBIfam" id="NF038032">
    <property type="entry name" value="CehA_McbA_metalo"/>
    <property type="match status" value="1"/>
</dbReference>
<dbReference type="Proteomes" id="UP000298381">
    <property type="component" value="Unassembled WGS sequence"/>
</dbReference>
<dbReference type="EMBL" id="SRIB01000002">
    <property type="protein sequence ID" value="TFZ41453.1"/>
    <property type="molecule type" value="Genomic_DNA"/>
</dbReference>